<dbReference type="RefSeq" id="WP_115246419.1">
    <property type="nucleotide sequence ID" value="NZ_UHFG01000004.1"/>
</dbReference>
<reference evidence="4 5" key="1">
    <citation type="submission" date="2018-06" db="EMBL/GenBank/DDBJ databases">
        <authorList>
            <consortium name="Pathogen Informatics"/>
            <person name="Doyle S."/>
        </authorList>
    </citation>
    <scope>NUCLEOTIDE SEQUENCE [LARGE SCALE GENOMIC DNA]</scope>
    <source>
        <strain evidence="4 5">NCTC4670</strain>
    </source>
</reference>
<dbReference type="Pfam" id="PF11545">
    <property type="entry name" value="HemeBinding_Shp"/>
    <property type="match status" value="1"/>
</dbReference>
<dbReference type="AlphaFoldDB" id="A0A380JYL6"/>
<dbReference type="InterPro" id="IPR037250">
    <property type="entry name" value="NEAT_dom_sf"/>
</dbReference>
<evidence type="ECO:0000256" key="1">
    <source>
        <dbReference type="SAM" id="MobiDB-lite"/>
    </source>
</evidence>
<feature type="region of interest" description="Disordered" evidence="1">
    <location>
        <begin position="182"/>
        <end position="213"/>
    </location>
</feature>
<evidence type="ECO:0000256" key="2">
    <source>
        <dbReference type="SAM" id="Phobius"/>
    </source>
</evidence>
<dbReference type="InterPro" id="IPR020985">
    <property type="entry name" value="Cell_surface_Shp_haem-bd"/>
</dbReference>
<dbReference type="Proteomes" id="UP000254797">
    <property type="component" value="Unassembled WGS sequence"/>
</dbReference>
<feature type="compositionally biased region" description="Basic and acidic residues" evidence="1">
    <location>
        <begin position="195"/>
        <end position="207"/>
    </location>
</feature>
<gene>
    <name evidence="4" type="primary">sh</name>
    <name evidence="4" type="ORF">NCTC4670_01583</name>
</gene>
<keyword evidence="2" id="KW-0812">Transmembrane</keyword>
<feature type="domain" description="Cell surface protein Shp haem-binding" evidence="3">
    <location>
        <begin position="33"/>
        <end position="175"/>
    </location>
</feature>
<dbReference type="EMBL" id="UHFG01000004">
    <property type="protein sequence ID" value="SUN50706.1"/>
    <property type="molecule type" value="Genomic_DNA"/>
</dbReference>
<organism evidence="4 5">
    <name type="scientific">Streptococcus dysgalactiae subsp. dysgalactiae</name>
    <dbReference type="NCBI Taxonomy" id="99822"/>
    <lineage>
        <taxon>Bacteria</taxon>
        <taxon>Bacillati</taxon>
        <taxon>Bacillota</taxon>
        <taxon>Bacilli</taxon>
        <taxon>Lactobacillales</taxon>
        <taxon>Streptococcaceae</taxon>
        <taxon>Streptococcus</taxon>
    </lineage>
</organism>
<evidence type="ECO:0000313" key="5">
    <source>
        <dbReference type="Proteomes" id="UP000254797"/>
    </source>
</evidence>
<name>A0A380JYL6_STRDY</name>
<protein>
    <submittedName>
        <fullName evidence="4">Heme binding protein</fullName>
    </submittedName>
</protein>
<feature type="transmembrane region" description="Helical" evidence="2">
    <location>
        <begin position="264"/>
        <end position="283"/>
    </location>
</feature>
<evidence type="ECO:0000313" key="4">
    <source>
        <dbReference type="EMBL" id="SUN50706.1"/>
    </source>
</evidence>
<dbReference type="GO" id="GO:0020037">
    <property type="term" value="F:heme binding"/>
    <property type="evidence" value="ECO:0007669"/>
    <property type="project" value="InterPro"/>
</dbReference>
<keyword evidence="2" id="KW-0472">Membrane</keyword>
<keyword evidence="2" id="KW-1133">Transmembrane helix</keyword>
<sequence>MTKVVTKRILQGLIVVILGLSVMAGKVFADRGQIYSCLIQRNYRHPVSGDIEDSGGEHSFDIGQGMVEGTVYQNGMLESSDSGDLLLTFRMSLADFSGDYHFWVQPGGRGSFQAVAYSITQQGTDHNGATKDISISLPDVNCVIRGSMFVEPMGREVIFYLSPAGLEEGYSGNMITQLVTDRTEHQDQHTPATKEASENKQREEHKAITQVAKAPDKPLKLKSKAKAKGPYKLTGSKGASQVGLVTSLDKNQTKAPAQKTLPVIVYYLPTLILIVGGMVLWIWKKRKTNDQTI</sequence>
<proteinExistence type="predicted"/>
<accession>A0A380JYL6</accession>
<dbReference type="Gene3D" id="2.60.40.1850">
    <property type="match status" value="1"/>
</dbReference>
<evidence type="ECO:0000259" key="3">
    <source>
        <dbReference type="Pfam" id="PF11545"/>
    </source>
</evidence>